<dbReference type="Proteomes" id="UP000238523">
    <property type="component" value="Chromosome"/>
</dbReference>
<sequence length="102" mass="11067">MEPPSPQSHLNDPPGTCHVATLNLRAPFELRLIALRRILPGTAMPGSVSADLSHGDDIRRLDLSKPQTSFAAHSDLRDLDLRHLARKGINTDPKGRQKGGSS</sequence>
<reference evidence="1 2" key="1">
    <citation type="submission" date="2017-11" db="EMBL/GenBank/DDBJ databases">
        <title>Complete genome of Rhizobium leguminosarum Norway, an ineffective micro-symbiont.</title>
        <authorList>
            <person name="Hoffrichter A."/>
            <person name="Liang J."/>
            <person name="Brachmann A."/>
            <person name="Marin M."/>
        </authorList>
    </citation>
    <scope>NUCLEOTIDE SEQUENCE [LARGE SCALE GENOMIC DNA]</scope>
    <source>
        <strain evidence="1 2">Norway</strain>
    </source>
</reference>
<dbReference type="EMBL" id="CP025012">
    <property type="protein sequence ID" value="AUW43216.1"/>
    <property type="molecule type" value="Genomic_DNA"/>
</dbReference>
<organism evidence="1 2">
    <name type="scientific">Rhizobium leguminosarum</name>
    <dbReference type="NCBI Taxonomy" id="384"/>
    <lineage>
        <taxon>Bacteria</taxon>
        <taxon>Pseudomonadati</taxon>
        <taxon>Pseudomonadota</taxon>
        <taxon>Alphaproteobacteria</taxon>
        <taxon>Hyphomicrobiales</taxon>
        <taxon>Rhizobiaceae</taxon>
        <taxon>Rhizobium/Agrobacterium group</taxon>
        <taxon>Rhizobium</taxon>
    </lineage>
</organism>
<name>A0A2K9Z4R9_RHILE</name>
<evidence type="ECO:0000313" key="2">
    <source>
        <dbReference type="Proteomes" id="UP000238523"/>
    </source>
</evidence>
<gene>
    <name evidence="1" type="ORF">CUJ84_Chr002868</name>
</gene>
<accession>A0A2K9Z4R9</accession>
<proteinExistence type="predicted"/>
<evidence type="ECO:0000313" key="1">
    <source>
        <dbReference type="EMBL" id="AUW43216.1"/>
    </source>
</evidence>
<dbReference type="AlphaFoldDB" id="A0A2K9Z4R9"/>
<protein>
    <submittedName>
        <fullName evidence="1">Uncharacterized protein</fullName>
    </submittedName>
</protein>